<protein>
    <submittedName>
        <fullName evidence="3">ATP-binding protein</fullName>
    </submittedName>
</protein>
<keyword evidence="1" id="KW-0418">Kinase</keyword>
<dbReference type="PANTHER" id="PTHR35526">
    <property type="entry name" value="ANTI-SIGMA-F FACTOR RSBW-RELATED"/>
    <property type="match status" value="1"/>
</dbReference>
<feature type="domain" description="Histidine kinase/HSP90-like ATPase" evidence="2">
    <location>
        <begin position="30"/>
        <end position="133"/>
    </location>
</feature>
<reference evidence="4" key="1">
    <citation type="journal article" date="2019" name="Int. J. Syst. Evol. Microbiol.">
        <title>The Global Catalogue of Microorganisms (GCM) 10K type strain sequencing project: providing services to taxonomists for standard genome sequencing and annotation.</title>
        <authorList>
            <consortium name="The Broad Institute Genomics Platform"/>
            <consortium name="The Broad Institute Genome Sequencing Center for Infectious Disease"/>
            <person name="Wu L."/>
            <person name="Ma J."/>
        </authorList>
    </citation>
    <scope>NUCLEOTIDE SEQUENCE [LARGE SCALE GENOMIC DNA]</scope>
    <source>
        <strain evidence="4">CCUG 60214</strain>
    </source>
</reference>
<dbReference type="GO" id="GO:0005524">
    <property type="term" value="F:ATP binding"/>
    <property type="evidence" value="ECO:0007669"/>
    <property type="project" value="UniProtKB-KW"/>
</dbReference>
<dbReference type="InterPro" id="IPR003594">
    <property type="entry name" value="HATPase_dom"/>
</dbReference>
<dbReference type="CDD" id="cd16936">
    <property type="entry name" value="HATPase_RsbW-like"/>
    <property type="match status" value="1"/>
</dbReference>
<dbReference type="EMBL" id="JBHTLK010000013">
    <property type="protein sequence ID" value="MFD1146485.1"/>
    <property type="molecule type" value="Genomic_DNA"/>
</dbReference>
<dbReference type="SUPFAM" id="SSF55874">
    <property type="entry name" value="ATPase domain of HSP90 chaperone/DNA topoisomerase II/histidine kinase"/>
    <property type="match status" value="1"/>
</dbReference>
<keyword evidence="4" id="KW-1185">Reference proteome</keyword>
<name>A0ABW3QLH6_9PSEU</name>
<keyword evidence="1" id="KW-0723">Serine/threonine-protein kinase</keyword>
<keyword evidence="1" id="KW-0808">Transferase</keyword>
<evidence type="ECO:0000259" key="2">
    <source>
        <dbReference type="Pfam" id="PF13581"/>
    </source>
</evidence>
<evidence type="ECO:0000313" key="4">
    <source>
        <dbReference type="Proteomes" id="UP001597168"/>
    </source>
</evidence>
<evidence type="ECO:0000256" key="1">
    <source>
        <dbReference type="ARBA" id="ARBA00022527"/>
    </source>
</evidence>
<comment type="caution">
    <text evidence="3">The sequence shown here is derived from an EMBL/GenBank/DDBJ whole genome shotgun (WGS) entry which is preliminary data.</text>
</comment>
<dbReference type="Gene3D" id="3.30.565.10">
    <property type="entry name" value="Histidine kinase-like ATPase, C-terminal domain"/>
    <property type="match status" value="1"/>
</dbReference>
<keyword evidence="3" id="KW-0547">Nucleotide-binding</keyword>
<dbReference type="InterPro" id="IPR050267">
    <property type="entry name" value="Anti-sigma-factor_SerPK"/>
</dbReference>
<dbReference type="RefSeq" id="WP_380720311.1">
    <property type="nucleotide sequence ID" value="NZ_JBHTLK010000013.1"/>
</dbReference>
<proteinExistence type="predicted"/>
<sequence>MITDENPANRPRPAEPSDHLVLELVGEVPDLAGVRRWTGEVLADLTEDEIADAKLVASELVTNAYQHGQHPLQLRLRRTRALIRVEVTDLSPRLPVVGRSSAWVARGRGMVLVDRLCRRWGAVRHAVGKTVWAVLARQPGRTTTMSTG</sequence>
<dbReference type="InterPro" id="IPR036890">
    <property type="entry name" value="HATPase_C_sf"/>
</dbReference>
<accession>A0ABW3QLH6</accession>
<keyword evidence="3" id="KW-0067">ATP-binding</keyword>
<gene>
    <name evidence="3" type="ORF">ACFQ3T_05050</name>
</gene>
<dbReference type="PANTHER" id="PTHR35526:SF3">
    <property type="entry name" value="ANTI-SIGMA-F FACTOR RSBW"/>
    <property type="match status" value="1"/>
</dbReference>
<dbReference type="Proteomes" id="UP001597168">
    <property type="component" value="Unassembled WGS sequence"/>
</dbReference>
<evidence type="ECO:0000313" key="3">
    <source>
        <dbReference type="EMBL" id="MFD1146485.1"/>
    </source>
</evidence>
<dbReference type="Pfam" id="PF13581">
    <property type="entry name" value="HATPase_c_2"/>
    <property type="match status" value="1"/>
</dbReference>
<organism evidence="3 4">
    <name type="scientific">Saccharothrix hoggarensis</name>
    <dbReference type="NCBI Taxonomy" id="913853"/>
    <lineage>
        <taxon>Bacteria</taxon>
        <taxon>Bacillati</taxon>
        <taxon>Actinomycetota</taxon>
        <taxon>Actinomycetes</taxon>
        <taxon>Pseudonocardiales</taxon>
        <taxon>Pseudonocardiaceae</taxon>
        <taxon>Saccharothrix</taxon>
    </lineage>
</organism>